<protein>
    <recommendedName>
        <fullName evidence="3">Smr domain-containing protein</fullName>
    </recommendedName>
</protein>
<evidence type="ECO:0000256" key="2">
    <source>
        <dbReference type="SAM" id="MobiDB-lite"/>
    </source>
</evidence>
<dbReference type="Gene3D" id="1.25.40.10">
    <property type="entry name" value="Tetratricopeptide repeat domain"/>
    <property type="match status" value="1"/>
</dbReference>
<dbReference type="PANTHER" id="PTHR47447">
    <property type="entry name" value="OS03G0856100 PROTEIN"/>
    <property type="match status" value="1"/>
</dbReference>
<comment type="caution">
    <text evidence="4">The sequence shown here is derived from an EMBL/GenBank/DDBJ whole genome shotgun (WGS) entry which is preliminary data.</text>
</comment>
<organism evidence="4 5">
    <name type="scientific">Ilex paraguariensis</name>
    <name type="common">yerba mate</name>
    <dbReference type="NCBI Taxonomy" id="185542"/>
    <lineage>
        <taxon>Eukaryota</taxon>
        <taxon>Viridiplantae</taxon>
        <taxon>Streptophyta</taxon>
        <taxon>Embryophyta</taxon>
        <taxon>Tracheophyta</taxon>
        <taxon>Spermatophyta</taxon>
        <taxon>Magnoliopsida</taxon>
        <taxon>eudicotyledons</taxon>
        <taxon>Gunneridae</taxon>
        <taxon>Pentapetalae</taxon>
        <taxon>asterids</taxon>
        <taxon>campanulids</taxon>
        <taxon>Aquifoliales</taxon>
        <taxon>Aquifoliaceae</taxon>
        <taxon>Ilex</taxon>
    </lineage>
</organism>
<dbReference type="PROSITE" id="PS50828">
    <property type="entry name" value="SMR"/>
    <property type="match status" value="1"/>
</dbReference>
<keyword evidence="1" id="KW-0677">Repeat</keyword>
<evidence type="ECO:0000313" key="5">
    <source>
        <dbReference type="Proteomes" id="UP001642360"/>
    </source>
</evidence>
<sequence>MVFADLMMMAEGTRDWLQDVLNALSMSHETCIYVKHGAKASKVSHGDGHGWVVRCENLGSEPEARGVTRIFAGLLNNYIDKGAVKREVEVCMLQTWILAHQVYGPLRASTDAIKAANFLRGPLATFSVVCPLGSKHWHPDEAGANFGTCSFLLCICNLLHNDVGEFLWDEANGLLDEMFTNRVSHIHQVIGQMIKGDYDDISNWQMVEYVFDKLNSEGCGLGMRFYNTLLDALWWLGQKERAARVLIEATKRGIFPELFRISKLVWSVDVHRMWPGGACTAISVWLNNMQEMLINGDDLPQMATVVVVRGQMEKRSITRDFPVAKAAYSFLKDSVSSSFCFPGWNKGRIVCQRSQLKKILSGTESSSDGSKKDHICTLNNSHIPLPETRTSMGDAKRGQYGNADTETSRTSTELATSTV</sequence>
<proteinExistence type="predicted"/>
<gene>
    <name evidence="4" type="ORF">ILEXP_LOCUS26750</name>
</gene>
<dbReference type="PANTHER" id="PTHR47447:SF24">
    <property type="entry name" value="PENTATRICOPEPTIDE REPEAT-CONTAINING PROTEIN"/>
    <property type="match status" value="1"/>
</dbReference>
<feature type="compositionally biased region" description="Polar residues" evidence="2">
    <location>
        <begin position="402"/>
        <end position="419"/>
    </location>
</feature>
<dbReference type="EMBL" id="CAUOFW020003128">
    <property type="protein sequence ID" value="CAK9158132.1"/>
    <property type="molecule type" value="Genomic_DNA"/>
</dbReference>
<dbReference type="InterPro" id="IPR002625">
    <property type="entry name" value="Smr_dom"/>
</dbReference>
<dbReference type="Proteomes" id="UP001642360">
    <property type="component" value="Unassembled WGS sequence"/>
</dbReference>
<name>A0ABC8SMJ1_9AQUA</name>
<evidence type="ECO:0000313" key="4">
    <source>
        <dbReference type="EMBL" id="CAK9158132.1"/>
    </source>
</evidence>
<evidence type="ECO:0000259" key="3">
    <source>
        <dbReference type="PROSITE" id="PS50828"/>
    </source>
</evidence>
<keyword evidence="5" id="KW-1185">Reference proteome</keyword>
<evidence type="ECO:0000256" key="1">
    <source>
        <dbReference type="ARBA" id="ARBA00022737"/>
    </source>
</evidence>
<dbReference type="AlphaFoldDB" id="A0ABC8SMJ1"/>
<accession>A0ABC8SMJ1</accession>
<feature type="domain" description="Smr" evidence="3">
    <location>
        <begin position="268"/>
        <end position="357"/>
    </location>
</feature>
<dbReference type="InterPro" id="IPR011990">
    <property type="entry name" value="TPR-like_helical_dom_sf"/>
</dbReference>
<feature type="region of interest" description="Disordered" evidence="2">
    <location>
        <begin position="361"/>
        <end position="419"/>
    </location>
</feature>
<reference evidence="4 5" key="1">
    <citation type="submission" date="2024-02" db="EMBL/GenBank/DDBJ databases">
        <authorList>
            <person name="Vignale AGUSTIN F."/>
            <person name="Sosa J E."/>
            <person name="Modenutti C."/>
        </authorList>
    </citation>
    <scope>NUCLEOTIDE SEQUENCE [LARGE SCALE GENOMIC DNA]</scope>
</reference>
<dbReference type="SMART" id="SM00463">
    <property type="entry name" value="SMR"/>
    <property type="match status" value="1"/>
</dbReference>